<gene>
    <name evidence="1" type="ORF">A2261_03195</name>
</gene>
<sequence length="118" mass="13200">MPPCLSQLIDTEFISGGFAVVTAMVDWPHEGLMKTSHKAGLSPAGFRSVEDFLDANKNFSLPPQEKLILLGDANDRNIGILILQWVGEENDPQFGNDPIGYKEIWPEGTKFLFRRPKK</sequence>
<protein>
    <submittedName>
        <fullName evidence="1">Uncharacterized protein</fullName>
    </submittedName>
</protein>
<proteinExistence type="predicted"/>
<dbReference type="EMBL" id="MFQR01000012">
    <property type="protein sequence ID" value="OGH84606.1"/>
    <property type="molecule type" value="Genomic_DNA"/>
</dbReference>
<reference evidence="1 2" key="1">
    <citation type="journal article" date="2016" name="Nat. Commun.">
        <title>Thousands of microbial genomes shed light on interconnected biogeochemical processes in an aquifer system.</title>
        <authorList>
            <person name="Anantharaman K."/>
            <person name="Brown C.T."/>
            <person name="Hug L.A."/>
            <person name="Sharon I."/>
            <person name="Castelle C.J."/>
            <person name="Probst A.J."/>
            <person name="Thomas B.C."/>
            <person name="Singh A."/>
            <person name="Wilkins M.J."/>
            <person name="Karaoz U."/>
            <person name="Brodie E.L."/>
            <person name="Williams K.H."/>
            <person name="Hubbard S.S."/>
            <person name="Banfield J.F."/>
        </authorList>
    </citation>
    <scope>NUCLEOTIDE SEQUENCE [LARGE SCALE GENOMIC DNA]</scope>
</reference>
<evidence type="ECO:0000313" key="2">
    <source>
        <dbReference type="Proteomes" id="UP000177803"/>
    </source>
</evidence>
<accession>A0A1F6NKT6</accession>
<name>A0A1F6NKT6_9BACT</name>
<dbReference type="AlphaFoldDB" id="A0A1F6NKT6"/>
<comment type="caution">
    <text evidence="1">The sequence shown here is derived from an EMBL/GenBank/DDBJ whole genome shotgun (WGS) entry which is preliminary data.</text>
</comment>
<evidence type="ECO:0000313" key="1">
    <source>
        <dbReference type="EMBL" id="OGH84606.1"/>
    </source>
</evidence>
<organism evidence="1 2">
    <name type="scientific">Candidatus Magasanikbacteria bacterium RIFOXYA2_FULL_44_8</name>
    <dbReference type="NCBI Taxonomy" id="1798696"/>
    <lineage>
        <taxon>Bacteria</taxon>
        <taxon>Candidatus Magasanikiibacteriota</taxon>
    </lineage>
</organism>
<dbReference type="Proteomes" id="UP000177803">
    <property type="component" value="Unassembled WGS sequence"/>
</dbReference>